<evidence type="ECO:0000313" key="2">
    <source>
        <dbReference type="Proteomes" id="UP000002417"/>
    </source>
</evidence>
<dbReference type="HOGENOM" id="CLU_104595_1_0_5"/>
<dbReference type="Proteomes" id="UP000002417">
    <property type="component" value="Chromosome"/>
</dbReference>
<dbReference type="KEGG" id="xau:Xaut_1171"/>
<dbReference type="PIRSF" id="PIRSF032064">
    <property type="entry name" value="UCP032064"/>
    <property type="match status" value="1"/>
</dbReference>
<reference evidence="1 2" key="1">
    <citation type="submission" date="2007-07" db="EMBL/GenBank/DDBJ databases">
        <title>Complete sequence of chromosome of Xanthobacter autotrophicus Py2.</title>
        <authorList>
            <consortium name="US DOE Joint Genome Institute"/>
            <person name="Copeland A."/>
            <person name="Lucas S."/>
            <person name="Lapidus A."/>
            <person name="Barry K."/>
            <person name="Glavina del Rio T."/>
            <person name="Hammon N."/>
            <person name="Israni S."/>
            <person name="Dalin E."/>
            <person name="Tice H."/>
            <person name="Pitluck S."/>
            <person name="Sims D."/>
            <person name="Brettin T."/>
            <person name="Bruce D."/>
            <person name="Detter J.C."/>
            <person name="Han C."/>
            <person name="Tapia R."/>
            <person name="Brainard J."/>
            <person name="Schmutz J."/>
            <person name="Larimer F."/>
            <person name="Land M."/>
            <person name="Hauser L."/>
            <person name="Kyrpides N."/>
            <person name="Kim E."/>
            <person name="Ensigns S.A."/>
            <person name="Richardson P."/>
        </authorList>
    </citation>
    <scope>NUCLEOTIDE SEQUENCE [LARGE SCALE GENOMIC DNA]</scope>
    <source>
        <strain evidence="2">ATCC BAA-1158 / Py2</strain>
    </source>
</reference>
<organism evidence="1 2">
    <name type="scientific">Xanthobacter autotrophicus (strain ATCC BAA-1158 / Py2)</name>
    <dbReference type="NCBI Taxonomy" id="78245"/>
    <lineage>
        <taxon>Bacteria</taxon>
        <taxon>Pseudomonadati</taxon>
        <taxon>Pseudomonadota</taxon>
        <taxon>Alphaproteobacteria</taxon>
        <taxon>Hyphomicrobiales</taxon>
        <taxon>Xanthobacteraceae</taxon>
        <taxon>Xanthobacter</taxon>
    </lineage>
</organism>
<dbReference type="InterPro" id="IPR010593">
    <property type="entry name" value="DUF1159"/>
</dbReference>
<sequence length="186" mass="20165">MAAPAPQDKGCRALFPIQRRPVSNPPRMLRRQSGPRPLADFVAPSISDLCGKAGFSVVEVVTHWDEIVGPDLAPRCMPVRLQWPKEDGAAATLVVRVEGAYAIELQYAAGVVVERINAYFGWRCVGRLALRQGPVPQRHARQLPPPKPEPATIAAVRGEIGAFEDEALAASLARLGALVRRERGHG</sequence>
<proteinExistence type="predicted"/>
<dbReference type="InterPro" id="IPR007922">
    <property type="entry name" value="DciA-like"/>
</dbReference>
<dbReference type="Pfam" id="PF05258">
    <property type="entry name" value="DciA"/>
    <property type="match status" value="1"/>
</dbReference>
<dbReference type="eggNOG" id="COG5389">
    <property type="taxonomic scope" value="Bacteria"/>
</dbReference>
<gene>
    <name evidence="1" type="ordered locus">Xaut_1171</name>
</gene>
<dbReference type="STRING" id="78245.Xaut_1171"/>
<dbReference type="AlphaFoldDB" id="A7IEH7"/>
<name>A7IEH7_XANP2</name>
<keyword evidence="2" id="KW-1185">Reference proteome</keyword>
<evidence type="ECO:0008006" key="3">
    <source>
        <dbReference type="Google" id="ProtNLM"/>
    </source>
</evidence>
<dbReference type="PhylomeDB" id="A7IEH7"/>
<accession>A7IEH7</accession>
<dbReference type="EMBL" id="CP000781">
    <property type="protein sequence ID" value="ABS66420.1"/>
    <property type="molecule type" value="Genomic_DNA"/>
</dbReference>
<protein>
    <recommendedName>
        <fullName evidence="3">DUF721 domain-containing protein</fullName>
    </recommendedName>
</protein>
<evidence type="ECO:0000313" key="1">
    <source>
        <dbReference type="EMBL" id="ABS66420.1"/>
    </source>
</evidence>